<keyword evidence="2" id="KW-1185">Reference proteome</keyword>
<dbReference type="NCBIfam" id="TIGR01549">
    <property type="entry name" value="HAD-SF-IA-v1"/>
    <property type="match status" value="1"/>
</dbReference>
<dbReference type="PANTHER" id="PTHR43434">
    <property type="entry name" value="PHOSPHOGLYCOLATE PHOSPHATASE"/>
    <property type="match status" value="1"/>
</dbReference>
<evidence type="ECO:0000313" key="1">
    <source>
        <dbReference type="EMBL" id="QAY71092.1"/>
    </source>
</evidence>
<dbReference type="SFLD" id="SFLDS00003">
    <property type="entry name" value="Haloacid_Dehalogenase"/>
    <property type="match status" value="1"/>
</dbReference>
<dbReference type="GO" id="GO:0005829">
    <property type="term" value="C:cytosol"/>
    <property type="evidence" value="ECO:0007669"/>
    <property type="project" value="TreeGrafter"/>
</dbReference>
<dbReference type="Gene3D" id="1.10.150.240">
    <property type="entry name" value="Putative phosphatase, domain 2"/>
    <property type="match status" value="1"/>
</dbReference>
<dbReference type="GO" id="GO:0006281">
    <property type="term" value="P:DNA repair"/>
    <property type="evidence" value="ECO:0007669"/>
    <property type="project" value="TreeGrafter"/>
</dbReference>
<dbReference type="InterPro" id="IPR023198">
    <property type="entry name" value="PGP-like_dom2"/>
</dbReference>
<sequence length="199" mass="21231">MTYRDYIWDLGGTLLDSYASSTTAFVDTLAEEGIAATRDEVYRALRVSTAHAVETFAAHVPGFLAEYKSAEAGELATPVLFDGAPEVLAGVVDAGGRNFLVSHRDRQVLHLLEETGIDALFTAVVTADDGFPRKPDPSSMRYLVERYDLTDVVAVGDRPIDVAAAVAAGVDAIYFDGGRPCPGAVRAIASLRELLPLQG</sequence>
<dbReference type="KEGG" id="xya:ET471_14490"/>
<dbReference type="OrthoDB" id="9807630at2"/>
<dbReference type="AlphaFoldDB" id="A0A4P6F5U1"/>
<dbReference type="InterPro" id="IPR006439">
    <property type="entry name" value="HAD-SF_hydro_IA"/>
</dbReference>
<protein>
    <submittedName>
        <fullName evidence="1">HAD family hydrolase</fullName>
    </submittedName>
</protein>
<dbReference type="SUPFAM" id="SSF56784">
    <property type="entry name" value="HAD-like"/>
    <property type="match status" value="1"/>
</dbReference>
<dbReference type="GO" id="GO:0008967">
    <property type="term" value="F:phosphoglycolate phosphatase activity"/>
    <property type="evidence" value="ECO:0007669"/>
    <property type="project" value="TreeGrafter"/>
</dbReference>
<accession>A0A4P6F5U1</accession>
<name>A0A4P6F5U1_9MICO</name>
<organism evidence="1 2">
    <name type="scientific">Xylanimonas protaetiae</name>
    <dbReference type="NCBI Taxonomy" id="2509457"/>
    <lineage>
        <taxon>Bacteria</taxon>
        <taxon>Bacillati</taxon>
        <taxon>Actinomycetota</taxon>
        <taxon>Actinomycetes</taxon>
        <taxon>Micrococcales</taxon>
        <taxon>Promicromonosporaceae</taxon>
        <taxon>Xylanimonas</taxon>
    </lineage>
</organism>
<gene>
    <name evidence="1" type="ORF">ET471_14490</name>
</gene>
<evidence type="ECO:0000313" key="2">
    <source>
        <dbReference type="Proteomes" id="UP000292118"/>
    </source>
</evidence>
<dbReference type="InterPro" id="IPR041492">
    <property type="entry name" value="HAD_2"/>
</dbReference>
<dbReference type="InterPro" id="IPR036412">
    <property type="entry name" value="HAD-like_sf"/>
</dbReference>
<reference evidence="1 2" key="1">
    <citation type="submission" date="2019-01" db="EMBL/GenBank/DDBJ databases">
        <title>Genome sequencing of strain FW10M-9.</title>
        <authorList>
            <person name="Heo J."/>
            <person name="Kim S.-J."/>
            <person name="Kim J.-S."/>
            <person name="Hong S.-B."/>
            <person name="Kwon S.-W."/>
        </authorList>
    </citation>
    <scope>NUCLEOTIDE SEQUENCE [LARGE SCALE GENOMIC DNA]</scope>
    <source>
        <strain evidence="1 2">FW10M-9</strain>
    </source>
</reference>
<dbReference type="InterPro" id="IPR050155">
    <property type="entry name" value="HAD-like_hydrolase_sf"/>
</dbReference>
<dbReference type="SFLD" id="SFLDG01129">
    <property type="entry name" value="C1.5:_HAD__Beta-PGM__Phosphata"/>
    <property type="match status" value="1"/>
</dbReference>
<dbReference type="InterPro" id="IPR023214">
    <property type="entry name" value="HAD_sf"/>
</dbReference>
<dbReference type="Proteomes" id="UP000292118">
    <property type="component" value="Chromosome"/>
</dbReference>
<dbReference type="PANTHER" id="PTHR43434:SF25">
    <property type="entry name" value="PHOSPHOGLYCOLATE PHOSPHATASE"/>
    <property type="match status" value="1"/>
</dbReference>
<proteinExistence type="predicted"/>
<dbReference type="Gene3D" id="3.40.50.1000">
    <property type="entry name" value="HAD superfamily/HAD-like"/>
    <property type="match status" value="1"/>
</dbReference>
<keyword evidence="1" id="KW-0378">Hydrolase</keyword>
<dbReference type="RefSeq" id="WP_129189463.1">
    <property type="nucleotide sequence ID" value="NZ_CP035493.1"/>
</dbReference>
<dbReference type="Pfam" id="PF13419">
    <property type="entry name" value="HAD_2"/>
    <property type="match status" value="1"/>
</dbReference>
<dbReference type="EMBL" id="CP035493">
    <property type="protein sequence ID" value="QAY71092.1"/>
    <property type="molecule type" value="Genomic_DNA"/>
</dbReference>